<comment type="caution">
    <text evidence="6">The sequence shown here is derived from an EMBL/GenBank/DDBJ whole genome shotgun (WGS) entry which is preliminary data.</text>
</comment>
<evidence type="ECO:0000256" key="1">
    <source>
        <dbReference type="ARBA" id="ARBA00005636"/>
    </source>
</evidence>
<name>A0A2V3IM00_9FLOR</name>
<evidence type="ECO:0000259" key="5">
    <source>
        <dbReference type="SMART" id="SM01382"/>
    </source>
</evidence>
<feature type="compositionally biased region" description="Basic residues" evidence="4">
    <location>
        <begin position="69"/>
        <end position="84"/>
    </location>
</feature>
<feature type="region of interest" description="Disordered" evidence="4">
    <location>
        <begin position="42"/>
        <end position="84"/>
    </location>
</feature>
<dbReference type="Gene3D" id="4.10.950.10">
    <property type="entry name" value="Ribosomal protein L2, domain 3"/>
    <property type="match status" value="1"/>
</dbReference>
<dbReference type="Proteomes" id="UP000247409">
    <property type="component" value="Unassembled WGS sequence"/>
</dbReference>
<dbReference type="GO" id="GO:0005840">
    <property type="term" value="C:ribosome"/>
    <property type="evidence" value="ECO:0007669"/>
    <property type="project" value="UniProtKB-KW"/>
</dbReference>
<dbReference type="InterPro" id="IPR022669">
    <property type="entry name" value="Ribosomal_uL2_C"/>
</dbReference>
<dbReference type="InterPro" id="IPR002171">
    <property type="entry name" value="Ribosomal_uL2"/>
</dbReference>
<dbReference type="SUPFAM" id="SSF50104">
    <property type="entry name" value="Translation proteins SH3-like domain"/>
    <property type="match status" value="1"/>
</dbReference>
<dbReference type="Pfam" id="PF03947">
    <property type="entry name" value="Ribosomal_L2_C"/>
    <property type="match status" value="1"/>
</dbReference>
<accession>A0A2V3IM00</accession>
<evidence type="ECO:0000256" key="2">
    <source>
        <dbReference type="ARBA" id="ARBA00022980"/>
    </source>
</evidence>
<evidence type="ECO:0000256" key="3">
    <source>
        <dbReference type="ARBA" id="ARBA00023274"/>
    </source>
</evidence>
<keyword evidence="3" id="KW-0687">Ribonucleoprotein</keyword>
<dbReference type="PANTHER" id="PTHR13691:SF5">
    <property type="entry name" value="LARGE RIBOSOMAL SUBUNIT PROTEIN UL2M"/>
    <property type="match status" value="1"/>
</dbReference>
<gene>
    <name evidence="6" type="ORF">BWQ96_07169</name>
</gene>
<feature type="domain" description="Large ribosomal subunit protein uL2 C-terminal" evidence="5">
    <location>
        <begin position="1"/>
        <end position="70"/>
    </location>
</feature>
<keyword evidence="7" id="KW-1185">Reference proteome</keyword>
<evidence type="ECO:0000313" key="7">
    <source>
        <dbReference type="Proteomes" id="UP000247409"/>
    </source>
</evidence>
<proteinExistence type="inferred from homology"/>
<dbReference type="InterPro" id="IPR014726">
    <property type="entry name" value="Ribosomal_uL2_dom3"/>
</dbReference>
<dbReference type="GO" id="GO:0003723">
    <property type="term" value="F:RNA binding"/>
    <property type="evidence" value="ECO:0007669"/>
    <property type="project" value="TreeGrafter"/>
</dbReference>
<reference evidence="6 7" key="1">
    <citation type="journal article" date="2018" name="Mol. Biol. Evol.">
        <title>Analysis of the draft genome of the red seaweed Gracilariopsis chorda provides insights into genome size evolution in Rhodophyta.</title>
        <authorList>
            <person name="Lee J."/>
            <person name="Yang E.C."/>
            <person name="Graf L."/>
            <person name="Yang J.H."/>
            <person name="Qiu H."/>
            <person name="Zel Zion U."/>
            <person name="Chan C.X."/>
            <person name="Stephens T.G."/>
            <person name="Weber A.P.M."/>
            <person name="Boo G.H."/>
            <person name="Boo S.M."/>
            <person name="Kim K.M."/>
            <person name="Shin Y."/>
            <person name="Jung M."/>
            <person name="Lee S.J."/>
            <person name="Yim H.S."/>
            <person name="Lee J.H."/>
            <person name="Bhattacharya D."/>
            <person name="Yoon H.S."/>
        </authorList>
    </citation>
    <scope>NUCLEOTIDE SEQUENCE [LARGE SCALE GENOMIC DNA]</scope>
    <source>
        <strain evidence="6 7">SKKU-2015</strain>
        <tissue evidence="6">Whole body</tissue>
    </source>
</reference>
<organism evidence="6 7">
    <name type="scientific">Gracilariopsis chorda</name>
    <dbReference type="NCBI Taxonomy" id="448386"/>
    <lineage>
        <taxon>Eukaryota</taxon>
        <taxon>Rhodophyta</taxon>
        <taxon>Florideophyceae</taxon>
        <taxon>Rhodymeniophycidae</taxon>
        <taxon>Gracilariales</taxon>
        <taxon>Gracilariaceae</taxon>
        <taxon>Gracilariopsis</taxon>
    </lineage>
</organism>
<dbReference type="PANTHER" id="PTHR13691">
    <property type="entry name" value="RIBOSOMAL PROTEIN L2"/>
    <property type="match status" value="1"/>
</dbReference>
<dbReference type="OrthoDB" id="10267824at2759"/>
<sequence length="94" mass="10512">MVILSCMVSIGQVSNPEHKNQSFSKAGRMRWKDIRPIVQGVAMNPVDHPNGGGEGKNTGGRPSVSKWGKPTKGHRTRNKRKLSGKYIVKRRFEK</sequence>
<dbReference type="EMBL" id="NBIV01000138">
    <property type="protein sequence ID" value="PXF43083.1"/>
    <property type="molecule type" value="Genomic_DNA"/>
</dbReference>
<dbReference type="GO" id="GO:0002181">
    <property type="term" value="P:cytoplasmic translation"/>
    <property type="evidence" value="ECO:0007669"/>
    <property type="project" value="TreeGrafter"/>
</dbReference>
<dbReference type="FunFam" id="4.10.950.10:FF:000001">
    <property type="entry name" value="50S ribosomal protein L2"/>
    <property type="match status" value="1"/>
</dbReference>
<evidence type="ECO:0000256" key="4">
    <source>
        <dbReference type="SAM" id="MobiDB-lite"/>
    </source>
</evidence>
<dbReference type="SMART" id="SM01382">
    <property type="entry name" value="Ribosomal_L2_C"/>
    <property type="match status" value="1"/>
</dbReference>
<evidence type="ECO:0000313" key="6">
    <source>
        <dbReference type="EMBL" id="PXF43083.1"/>
    </source>
</evidence>
<dbReference type="AlphaFoldDB" id="A0A2V3IM00"/>
<protein>
    <submittedName>
        <fullName evidence="6">50S ribosomal protein L2</fullName>
    </submittedName>
</protein>
<keyword evidence="2 6" id="KW-0689">Ribosomal protein</keyword>
<dbReference type="InterPro" id="IPR008991">
    <property type="entry name" value="Translation_prot_SH3-like_sf"/>
</dbReference>
<dbReference type="STRING" id="448386.A0A2V3IM00"/>
<dbReference type="GO" id="GO:0003735">
    <property type="term" value="F:structural constituent of ribosome"/>
    <property type="evidence" value="ECO:0007669"/>
    <property type="project" value="InterPro"/>
</dbReference>
<comment type="similarity">
    <text evidence="1">Belongs to the universal ribosomal protein uL2 family.</text>
</comment>
<dbReference type="GO" id="GO:1990904">
    <property type="term" value="C:ribonucleoprotein complex"/>
    <property type="evidence" value="ECO:0007669"/>
    <property type="project" value="UniProtKB-KW"/>
</dbReference>